<organism evidence="1">
    <name type="scientific">Odontella aurita</name>
    <dbReference type="NCBI Taxonomy" id="265563"/>
    <lineage>
        <taxon>Eukaryota</taxon>
        <taxon>Sar</taxon>
        <taxon>Stramenopiles</taxon>
        <taxon>Ochrophyta</taxon>
        <taxon>Bacillariophyta</taxon>
        <taxon>Mediophyceae</taxon>
        <taxon>Biddulphiophycidae</taxon>
        <taxon>Eupodiscales</taxon>
        <taxon>Odontellaceae</taxon>
        <taxon>Odontella</taxon>
    </lineage>
</organism>
<reference evidence="1" key="1">
    <citation type="submission" date="2021-01" db="EMBL/GenBank/DDBJ databases">
        <authorList>
            <person name="Corre E."/>
            <person name="Pelletier E."/>
            <person name="Niang G."/>
            <person name="Scheremetjew M."/>
            <person name="Finn R."/>
            <person name="Kale V."/>
            <person name="Holt S."/>
            <person name="Cochrane G."/>
            <person name="Meng A."/>
            <person name="Brown T."/>
            <person name="Cohen L."/>
        </authorList>
    </citation>
    <scope>NUCLEOTIDE SEQUENCE</scope>
    <source>
        <strain evidence="1">Isolate 1302-5</strain>
    </source>
</reference>
<dbReference type="EMBL" id="HBKQ01057727">
    <property type="protein sequence ID" value="CAE2284266.1"/>
    <property type="molecule type" value="Transcribed_RNA"/>
</dbReference>
<evidence type="ECO:0000313" key="1">
    <source>
        <dbReference type="EMBL" id="CAE2284266.1"/>
    </source>
</evidence>
<name>A0A7S4NFS9_9STRA</name>
<accession>A0A7S4NFS9</accession>
<proteinExistence type="predicted"/>
<gene>
    <name evidence="1" type="ORF">OAUR00152_LOCUS39432</name>
</gene>
<dbReference type="AlphaFoldDB" id="A0A7S4NFS9"/>
<protein>
    <submittedName>
        <fullName evidence="1">Uncharacterized protein</fullName>
    </submittedName>
</protein>
<sequence>MQCDKGRQTWVRFRSVFCKERVVCPLKTTGPLDLWEYTVNKKDPAGTVESRAKELIQRTRGPPGKILQGVLRPLLEALLGSATAAVAEEIVTTDIPELSAPTDTKKEIGEKGLECGLDQMYLEDSKEDDAEVDLNLWALPGET</sequence>